<dbReference type="Proteomes" id="UP001165069">
    <property type="component" value="Unassembled WGS sequence"/>
</dbReference>
<feature type="transmembrane region" description="Helical" evidence="1">
    <location>
        <begin position="45"/>
        <end position="63"/>
    </location>
</feature>
<comment type="caution">
    <text evidence="3">The sequence shown here is derived from an EMBL/GenBank/DDBJ whole genome shotgun (WGS) entry which is preliminary data.</text>
</comment>
<dbReference type="PANTHER" id="PTHR34220:SF7">
    <property type="entry name" value="SENSOR HISTIDINE KINASE YPDA"/>
    <property type="match status" value="1"/>
</dbReference>
<evidence type="ECO:0000313" key="3">
    <source>
        <dbReference type="EMBL" id="GLH73346.1"/>
    </source>
</evidence>
<accession>A0ABQ5QG82</accession>
<protein>
    <recommendedName>
        <fullName evidence="2">Signal transduction histidine kinase internal region domain-containing protein</fullName>
    </recommendedName>
</protein>
<keyword evidence="1" id="KW-0812">Transmembrane</keyword>
<gene>
    <name evidence="3" type="ORF">GETHLI_18480</name>
</gene>
<feature type="transmembrane region" description="Helical" evidence="1">
    <location>
        <begin position="20"/>
        <end position="39"/>
    </location>
</feature>
<keyword evidence="1" id="KW-1133">Transmembrane helix</keyword>
<dbReference type="InterPro" id="IPR010559">
    <property type="entry name" value="Sig_transdc_His_kin_internal"/>
</dbReference>
<proteinExistence type="predicted"/>
<dbReference type="PANTHER" id="PTHR34220">
    <property type="entry name" value="SENSOR HISTIDINE KINASE YPDA"/>
    <property type="match status" value="1"/>
</dbReference>
<feature type="domain" description="Signal transduction histidine kinase internal region" evidence="2">
    <location>
        <begin position="193"/>
        <end position="272"/>
    </location>
</feature>
<keyword evidence="1" id="KW-0472">Membrane</keyword>
<dbReference type="InterPro" id="IPR050640">
    <property type="entry name" value="Bact_2-comp_sensor_kinase"/>
</dbReference>
<dbReference type="Gene3D" id="3.30.565.10">
    <property type="entry name" value="Histidine kinase-like ATPase, C-terminal domain"/>
    <property type="match status" value="1"/>
</dbReference>
<sequence>MRASAVLQATLQRMRRPRTWGAALLFGVVWVGTRLFMGLPNPGPVELLAPSLWVALFLVLAPLPWQWTGSDAPLASVWRGAAQALPWMAGLTLGTMLLVGSLEGPPPGRGPGPVPRMDMGPREHPIEHSIEHAGPHHAMGPRHEGIWRAPIHPRLWAFGVAHLCFGLLLGWILADRERAEFQEAAARLAAREAQARVLQGQMNPHVLFNAISGLTELVREDPVAAEAALVNLADLLRALLVHGSRLRAPLADERRLVERHLSLERLRLGHRLRESWDWPEALDTLEVPPLMIQPLVENALKHGVSLAVGGGALKVEVRREGEALCVRVANTGPAPETTEGPGLGLRNLRERLALLGEPAGALRIHRDGEWTIAELRLRVKA</sequence>
<dbReference type="SUPFAM" id="SSF55874">
    <property type="entry name" value="ATPase domain of HSP90 chaperone/DNA topoisomerase II/histidine kinase"/>
    <property type="match status" value="1"/>
</dbReference>
<dbReference type="EMBL" id="BSDE01000003">
    <property type="protein sequence ID" value="GLH73346.1"/>
    <property type="molecule type" value="Genomic_DNA"/>
</dbReference>
<evidence type="ECO:0000313" key="4">
    <source>
        <dbReference type="Proteomes" id="UP001165069"/>
    </source>
</evidence>
<evidence type="ECO:0000256" key="1">
    <source>
        <dbReference type="SAM" id="Phobius"/>
    </source>
</evidence>
<dbReference type="InterPro" id="IPR036890">
    <property type="entry name" value="HATPase_C_sf"/>
</dbReference>
<reference evidence="3 4" key="1">
    <citation type="journal article" date="2023" name="Antonie Van Leeuwenhoek">
        <title>Mesoterricola silvestris gen. nov., sp. nov., Mesoterricola sediminis sp. nov., Geothrix oryzae sp. nov., Geothrix edaphica sp. nov., Geothrix rubra sp. nov., and Geothrix limicola sp. nov., six novel members of Acidobacteriota isolated from soils.</title>
        <authorList>
            <person name="Itoh H."/>
            <person name="Sugisawa Y."/>
            <person name="Mise K."/>
            <person name="Xu Z."/>
            <person name="Kuniyasu M."/>
            <person name="Ushijima N."/>
            <person name="Kawano K."/>
            <person name="Kobayashi E."/>
            <person name="Shiratori Y."/>
            <person name="Masuda Y."/>
            <person name="Senoo K."/>
        </authorList>
    </citation>
    <scope>NUCLEOTIDE SEQUENCE [LARGE SCALE GENOMIC DNA]</scope>
    <source>
        <strain evidence="3 4">Red804</strain>
    </source>
</reference>
<dbReference type="Pfam" id="PF06580">
    <property type="entry name" value="His_kinase"/>
    <property type="match status" value="1"/>
</dbReference>
<keyword evidence="4" id="KW-1185">Reference proteome</keyword>
<name>A0ABQ5QG82_9BACT</name>
<feature type="transmembrane region" description="Helical" evidence="1">
    <location>
        <begin position="155"/>
        <end position="174"/>
    </location>
</feature>
<organism evidence="3 4">
    <name type="scientific">Geothrix limicola</name>
    <dbReference type="NCBI Taxonomy" id="2927978"/>
    <lineage>
        <taxon>Bacteria</taxon>
        <taxon>Pseudomonadati</taxon>
        <taxon>Acidobacteriota</taxon>
        <taxon>Holophagae</taxon>
        <taxon>Holophagales</taxon>
        <taxon>Holophagaceae</taxon>
        <taxon>Geothrix</taxon>
    </lineage>
</organism>
<evidence type="ECO:0000259" key="2">
    <source>
        <dbReference type="Pfam" id="PF06580"/>
    </source>
</evidence>